<dbReference type="GO" id="GO:0016791">
    <property type="term" value="F:phosphatase activity"/>
    <property type="evidence" value="ECO:0007669"/>
    <property type="project" value="TreeGrafter"/>
</dbReference>
<proteinExistence type="predicted"/>
<dbReference type="Proteomes" id="UP001139493">
    <property type="component" value="Unassembled WGS sequence"/>
</dbReference>
<keyword evidence="5" id="KW-1185">Reference proteome</keyword>
<dbReference type="InterPro" id="IPR001932">
    <property type="entry name" value="PPM-type_phosphatase-like_dom"/>
</dbReference>
<dbReference type="SUPFAM" id="SSF55785">
    <property type="entry name" value="PYP-like sensor domain (PAS domain)"/>
    <property type="match status" value="1"/>
</dbReference>
<dbReference type="InterPro" id="IPR036457">
    <property type="entry name" value="PPM-type-like_dom_sf"/>
</dbReference>
<feature type="domain" description="PPM-type phosphatase" evidence="3">
    <location>
        <begin position="484"/>
        <end position="696"/>
    </location>
</feature>
<evidence type="ECO:0000259" key="3">
    <source>
        <dbReference type="SMART" id="SM00331"/>
    </source>
</evidence>
<protein>
    <submittedName>
        <fullName evidence="4">PAS fold-containing protein</fullName>
    </submittedName>
</protein>
<dbReference type="Pfam" id="PF13581">
    <property type="entry name" value="HATPase_c_2"/>
    <property type="match status" value="1"/>
</dbReference>
<dbReference type="InterPro" id="IPR052016">
    <property type="entry name" value="Bact_Sigma-Reg"/>
</dbReference>
<dbReference type="AlphaFoldDB" id="A0A9X2G198"/>
<dbReference type="Gene3D" id="3.30.565.10">
    <property type="entry name" value="Histidine kinase-like ATPase, C-terminal domain"/>
    <property type="match status" value="1"/>
</dbReference>
<dbReference type="InterPro" id="IPR036890">
    <property type="entry name" value="HATPase_C_sf"/>
</dbReference>
<dbReference type="EMBL" id="JAMTCS010000002">
    <property type="protein sequence ID" value="MCP2263412.1"/>
    <property type="molecule type" value="Genomic_DNA"/>
</dbReference>
<comment type="caution">
    <text evidence="4">The sequence shown here is derived from an EMBL/GenBank/DDBJ whole genome shotgun (WGS) entry which is preliminary data.</text>
</comment>
<evidence type="ECO:0000256" key="2">
    <source>
        <dbReference type="SAM" id="MobiDB-lite"/>
    </source>
</evidence>
<reference evidence="4" key="1">
    <citation type="submission" date="2022-06" db="EMBL/GenBank/DDBJ databases">
        <title>Genomic Encyclopedia of Archaeal and Bacterial Type Strains, Phase II (KMG-II): from individual species to whole genera.</title>
        <authorList>
            <person name="Goeker M."/>
        </authorList>
    </citation>
    <scope>NUCLEOTIDE SEQUENCE</scope>
    <source>
        <strain evidence="4">DSM 26652</strain>
    </source>
</reference>
<dbReference type="PANTHER" id="PTHR43156:SF2">
    <property type="entry name" value="STAGE II SPORULATION PROTEIN E"/>
    <property type="match status" value="1"/>
</dbReference>
<dbReference type="Gene3D" id="3.30.450.20">
    <property type="entry name" value="PAS domain"/>
    <property type="match status" value="1"/>
</dbReference>
<dbReference type="InterPro" id="IPR013656">
    <property type="entry name" value="PAS_4"/>
</dbReference>
<dbReference type="InterPro" id="IPR035965">
    <property type="entry name" value="PAS-like_dom_sf"/>
</dbReference>
<dbReference type="InterPro" id="IPR003594">
    <property type="entry name" value="HATPase_dom"/>
</dbReference>
<gene>
    <name evidence="4" type="ORF">APR03_000743</name>
</gene>
<dbReference type="PANTHER" id="PTHR43156">
    <property type="entry name" value="STAGE II SPORULATION PROTEIN E-RELATED"/>
    <property type="match status" value="1"/>
</dbReference>
<feature type="compositionally biased region" description="Polar residues" evidence="2">
    <location>
        <begin position="1"/>
        <end position="10"/>
    </location>
</feature>
<dbReference type="SUPFAM" id="SSF81606">
    <property type="entry name" value="PP2C-like"/>
    <property type="match status" value="1"/>
</dbReference>
<evidence type="ECO:0000313" key="5">
    <source>
        <dbReference type="Proteomes" id="UP001139493"/>
    </source>
</evidence>
<dbReference type="Pfam" id="PF08448">
    <property type="entry name" value="PAS_4"/>
    <property type="match status" value="1"/>
</dbReference>
<dbReference type="Gene3D" id="3.60.40.10">
    <property type="entry name" value="PPM-type phosphatase domain"/>
    <property type="match status" value="1"/>
</dbReference>
<sequence length="835" mass="90319">MTDSSGLTPSSPQPRHPGLSVFGLGPNQDGPDTTPDESPEGNGFRFGTTPVPAPESVPPSGRPDVPPPGAHRAQPAEQRHPAARRHEHPAPAAPTRRGMAGTGIPRTLPPSIGDVLLRAAVNVGIPVFLTGPTEDGMPMLWANSAFERYAGVRFSDFAGFTVRRLGEMLVEPQDLERMTELVNAGQEVHATVRSHLRGGTNGWAQLTLTPARAGHGDRITHWVGFSVDVSEHMERHAAQLASLEVERQQREDLDLIAQTTEILTDLEYPYALRDIAELLQSMVRWAGFYVNDDGLKHASGIDVSSPPSGRGRRHARYIEGDNIADKSLRRRPQTDALGDSVTTGPMPILEVVDSVQDVLDGVIDGPVMLHLDIPHAPHSASGWLQRDLTLRLADELGKAPDSVVVHPVAGRRDVLGLIVIVPDEDEGGEYVEAEEPDTLRTVVEVVARRAGSAIDNARMYAREHRLAETLQRAMLPEQADVAGLDVWTYYAPNAEHAQVGGDWYDVLQISPELVGIVIGDVVGHDVEAAATMGQLRSVVRSYAFELSTPSRVLERVDQLVAGMGIPRSASMVYASLTREEEPDTWTVGYSRAGHLPPLLLRGGEVVKLDEGGGALVGFGSRDRTTGQARLQAGDTLLFYTDGLIERRDRSLRLGLEALLETASAITARDAAGVGEELLSRLADAPEDDVAIVVVRIPDPTGDAGGTALSPRWRRWMLPSEPSSIGRARHAVLRTCQAWGIEESAQAELVVSELVANGVLHGWGHIALRLYDTGDGLRIEVEDNNPAPPVATDGHPNRLGGFGMQIVDRLAEWGWRPSGSGKLVWAKLRRQPTPPK</sequence>
<feature type="region of interest" description="Disordered" evidence="2">
    <location>
        <begin position="1"/>
        <end position="104"/>
    </location>
</feature>
<feature type="compositionally biased region" description="Pro residues" evidence="2">
    <location>
        <begin position="51"/>
        <end position="69"/>
    </location>
</feature>
<dbReference type="SUPFAM" id="SSF55874">
    <property type="entry name" value="ATPase domain of HSP90 chaperone/DNA topoisomerase II/histidine kinase"/>
    <property type="match status" value="1"/>
</dbReference>
<evidence type="ECO:0000313" key="4">
    <source>
        <dbReference type="EMBL" id="MCP2263412.1"/>
    </source>
</evidence>
<keyword evidence="1" id="KW-0378">Hydrolase</keyword>
<name>A0A9X2G198_9MICO</name>
<dbReference type="SMART" id="SM00331">
    <property type="entry name" value="PP2C_SIG"/>
    <property type="match status" value="1"/>
</dbReference>
<accession>A0A9X2G198</accession>
<dbReference type="Pfam" id="PF07228">
    <property type="entry name" value="SpoIIE"/>
    <property type="match status" value="1"/>
</dbReference>
<organism evidence="4 5">
    <name type="scientific">Promicromonospora thailandica</name>
    <dbReference type="NCBI Taxonomy" id="765201"/>
    <lineage>
        <taxon>Bacteria</taxon>
        <taxon>Bacillati</taxon>
        <taxon>Actinomycetota</taxon>
        <taxon>Actinomycetes</taxon>
        <taxon>Micrococcales</taxon>
        <taxon>Promicromonosporaceae</taxon>
        <taxon>Promicromonospora</taxon>
    </lineage>
</organism>
<dbReference type="CDD" id="cd16936">
    <property type="entry name" value="HATPase_RsbW-like"/>
    <property type="match status" value="1"/>
</dbReference>
<evidence type="ECO:0000256" key="1">
    <source>
        <dbReference type="ARBA" id="ARBA00022801"/>
    </source>
</evidence>